<dbReference type="GO" id="GO:0008855">
    <property type="term" value="F:exodeoxyribonuclease VII activity"/>
    <property type="evidence" value="ECO:0007669"/>
    <property type="project" value="UniProtKB-UniRule"/>
</dbReference>
<dbReference type="InterPro" id="IPR003761">
    <property type="entry name" value="Exonuc_VII_S"/>
</dbReference>
<dbReference type="AlphaFoldDB" id="A0A1F6U1K7"/>
<dbReference type="GO" id="GO:0005829">
    <property type="term" value="C:cytosol"/>
    <property type="evidence" value="ECO:0007669"/>
    <property type="project" value="TreeGrafter"/>
</dbReference>
<feature type="coiled-coil region" evidence="7">
    <location>
        <begin position="15"/>
        <end position="73"/>
    </location>
</feature>
<keyword evidence="2 6" id="KW-0963">Cytoplasm</keyword>
<dbReference type="EMBL" id="MFTC01000045">
    <property type="protein sequence ID" value="OGI51268.1"/>
    <property type="molecule type" value="Genomic_DNA"/>
</dbReference>
<dbReference type="PANTHER" id="PTHR34137">
    <property type="entry name" value="EXODEOXYRIBONUCLEASE 7 SMALL SUBUNIT"/>
    <property type="match status" value="1"/>
</dbReference>
<comment type="function">
    <text evidence="6">Bidirectionally degrades single-stranded DNA into large acid-insoluble oligonucleotides, which are then degraded further into small acid-soluble oligonucleotides.</text>
</comment>
<protein>
    <recommendedName>
        <fullName evidence="6">Exodeoxyribonuclease 7 small subunit</fullName>
        <ecNumber evidence="6">3.1.11.6</ecNumber>
    </recommendedName>
    <alternativeName>
        <fullName evidence="6">Exodeoxyribonuclease VII small subunit</fullName>
        <shortName evidence="6">Exonuclease VII small subunit</shortName>
    </alternativeName>
</protein>
<comment type="subunit">
    <text evidence="6">Heterooligomer composed of large and small subunits.</text>
</comment>
<sequence>MAKKSSTSPNFEAALAELEKIVEKMESGEQTLEESLKSFQRGIELTRACQQGLKDAEQRVEKLVSKNGELTTEPLRNEDEH</sequence>
<evidence type="ECO:0000256" key="1">
    <source>
        <dbReference type="ARBA" id="ARBA00009998"/>
    </source>
</evidence>
<dbReference type="SUPFAM" id="SSF116842">
    <property type="entry name" value="XseB-like"/>
    <property type="match status" value="1"/>
</dbReference>
<dbReference type="InterPro" id="IPR037004">
    <property type="entry name" value="Exonuc_VII_ssu_sf"/>
</dbReference>
<evidence type="ECO:0000256" key="4">
    <source>
        <dbReference type="ARBA" id="ARBA00022801"/>
    </source>
</evidence>
<dbReference type="EC" id="3.1.11.6" evidence="6"/>
<dbReference type="PIRSF" id="PIRSF006488">
    <property type="entry name" value="Exonuc_VII_S"/>
    <property type="match status" value="1"/>
</dbReference>
<comment type="catalytic activity">
    <reaction evidence="6">
        <text>Exonucleolytic cleavage in either 5'- to 3'- or 3'- to 5'-direction to yield nucleoside 5'-phosphates.</text>
        <dbReference type="EC" id="3.1.11.6"/>
    </reaction>
</comment>
<comment type="caution">
    <text evidence="8">The sequence shown here is derived from an EMBL/GenBank/DDBJ whole genome shotgun (WGS) entry which is preliminary data.</text>
</comment>
<dbReference type="Gene3D" id="1.10.287.1040">
    <property type="entry name" value="Exonuclease VII, small subunit"/>
    <property type="match status" value="1"/>
</dbReference>
<evidence type="ECO:0000256" key="5">
    <source>
        <dbReference type="ARBA" id="ARBA00022839"/>
    </source>
</evidence>
<keyword evidence="7" id="KW-0175">Coiled coil</keyword>
<evidence type="ECO:0000313" key="9">
    <source>
        <dbReference type="Proteomes" id="UP000179037"/>
    </source>
</evidence>
<evidence type="ECO:0000256" key="6">
    <source>
        <dbReference type="HAMAP-Rule" id="MF_00337"/>
    </source>
</evidence>
<organism evidence="8 9">
    <name type="scientific">Candidatus Muproteobacteria bacterium RIFCSPLOWO2_01_FULL_60_18</name>
    <dbReference type="NCBI Taxonomy" id="1817768"/>
    <lineage>
        <taxon>Bacteria</taxon>
        <taxon>Pseudomonadati</taxon>
        <taxon>Pseudomonadota</taxon>
        <taxon>Candidatus Muproteobacteria</taxon>
    </lineage>
</organism>
<dbReference type="PANTHER" id="PTHR34137:SF1">
    <property type="entry name" value="EXODEOXYRIBONUCLEASE 7 SMALL SUBUNIT"/>
    <property type="match status" value="1"/>
</dbReference>
<dbReference type="Proteomes" id="UP000179037">
    <property type="component" value="Unassembled WGS sequence"/>
</dbReference>
<dbReference type="HAMAP" id="MF_00337">
    <property type="entry name" value="Exonuc_7_S"/>
    <property type="match status" value="1"/>
</dbReference>
<dbReference type="GO" id="GO:0009318">
    <property type="term" value="C:exodeoxyribonuclease VII complex"/>
    <property type="evidence" value="ECO:0007669"/>
    <property type="project" value="UniProtKB-UniRule"/>
</dbReference>
<name>A0A1F6U1K7_9PROT</name>
<gene>
    <name evidence="6" type="primary">xseB</name>
    <name evidence="8" type="ORF">A3A87_06490</name>
</gene>
<reference evidence="8 9" key="1">
    <citation type="journal article" date="2016" name="Nat. Commun.">
        <title>Thousands of microbial genomes shed light on interconnected biogeochemical processes in an aquifer system.</title>
        <authorList>
            <person name="Anantharaman K."/>
            <person name="Brown C.T."/>
            <person name="Hug L.A."/>
            <person name="Sharon I."/>
            <person name="Castelle C.J."/>
            <person name="Probst A.J."/>
            <person name="Thomas B.C."/>
            <person name="Singh A."/>
            <person name="Wilkins M.J."/>
            <person name="Karaoz U."/>
            <person name="Brodie E.L."/>
            <person name="Williams K.H."/>
            <person name="Hubbard S.S."/>
            <person name="Banfield J.F."/>
        </authorList>
    </citation>
    <scope>NUCLEOTIDE SEQUENCE [LARGE SCALE GENOMIC DNA]</scope>
</reference>
<evidence type="ECO:0000313" key="8">
    <source>
        <dbReference type="EMBL" id="OGI51268.1"/>
    </source>
</evidence>
<keyword evidence="5 6" id="KW-0269">Exonuclease</keyword>
<comment type="subcellular location">
    <subcellularLocation>
        <location evidence="6">Cytoplasm</location>
    </subcellularLocation>
</comment>
<dbReference type="STRING" id="1817768.A3A87_06490"/>
<evidence type="ECO:0000256" key="7">
    <source>
        <dbReference type="SAM" id="Coils"/>
    </source>
</evidence>
<dbReference type="GO" id="GO:0006308">
    <property type="term" value="P:DNA catabolic process"/>
    <property type="evidence" value="ECO:0007669"/>
    <property type="project" value="UniProtKB-UniRule"/>
</dbReference>
<proteinExistence type="inferred from homology"/>
<dbReference type="NCBIfam" id="NF002140">
    <property type="entry name" value="PRK00977.1-4"/>
    <property type="match status" value="1"/>
</dbReference>
<dbReference type="NCBIfam" id="TIGR01280">
    <property type="entry name" value="xseB"/>
    <property type="match status" value="1"/>
</dbReference>
<comment type="similarity">
    <text evidence="1 6">Belongs to the XseB family.</text>
</comment>
<keyword evidence="3 6" id="KW-0540">Nuclease</keyword>
<keyword evidence="4 6" id="KW-0378">Hydrolase</keyword>
<evidence type="ECO:0000256" key="2">
    <source>
        <dbReference type="ARBA" id="ARBA00022490"/>
    </source>
</evidence>
<dbReference type="Pfam" id="PF02609">
    <property type="entry name" value="Exonuc_VII_S"/>
    <property type="match status" value="1"/>
</dbReference>
<evidence type="ECO:0000256" key="3">
    <source>
        <dbReference type="ARBA" id="ARBA00022722"/>
    </source>
</evidence>
<accession>A0A1F6U1K7</accession>